<name>A0A3A8MUU2_9BACT</name>
<dbReference type="OrthoDB" id="5513099at2"/>
<keyword evidence="2" id="KW-1185">Reference proteome</keyword>
<dbReference type="NCBIfam" id="TIGR02264">
    <property type="entry name" value="gmx_para_CXXCG"/>
    <property type="match status" value="1"/>
</dbReference>
<proteinExistence type="predicted"/>
<dbReference type="AlphaFoldDB" id="A0A3A8MUU2"/>
<dbReference type="EMBL" id="RAWG01000373">
    <property type="protein sequence ID" value="RKH33491.1"/>
    <property type="molecule type" value="Genomic_DNA"/>
</dbReference>
<dbReference type="RefSeq" id="WP_120629732.1">
    <property type="nucleotide sequence ID" value="NZ_RAWG01000373.1"/>
</dbReference>
<protein>
    <submittedName>
        <fullName evidence="1">Uncharacterized protein</fullName>
    </submittedName>
</protein>
<evidence type="ECO:0000313" key="2">
    <source>
        <dbReference type="Proteomes" id="UP000273405"/>
    </source>
</evidence>
<accession>A0A3A8MUU2</accession>
<dbReference type="Pfam" id="PF09535">
    <property type="entry name" value="Gmx_para_CXXCG"/>
    <property type="match status" value="1"/>
</dbReference>
<sequence length="240" mass="25894">MRYFEVAPAKASWRWSGQYKAEHRWSLPGVDCPRCGPWAGMSAYPSVSLVGEVARMLEQARPTTTLEEYGRLAASVAPLLTASQPLTPGCSFGPLVGTAQGEFGPVTAWPSWELILREDALVALREAGAHDVLAVPVELRAQETLPTLYLVETRPLGQVHRGSTRTTGGPCGECGHPGEFEVAQDWALNQAALPSADVFRVEGTAVTVVSERFVAAVSRLGGSDVEYREVPSTPFRNLSM</sequence>
<gene>
    <name evidence="1" type="ORF">D7X12_35990</name>
</gene>
<dbReference type="InterPro" id="IPR011750">
    <property type="entry name" value="Gmx_para_CXXCG"/>
</dbReference>
<comment type="caution">
    <text evidence="1">The sequence shown here is derived from an EMBL/GenBank/DDBJ whole genome shotgun (WGS) entry which is preliminary data.</text>
</comment>
<dbReference type="Proteomes" id="UP000273405">
    <property type="component" value="Unassembled WGS sequence"/>
</dbReference>
<reference evidence="2" key="1">
    <citation type="submission" date="2018-09" db="EMBL/GenBank/DDBJ databases">
        <authorList>
            <person name="Livingstone P.G."/>
            <person name="Whitworth D.E."/>
        </authorList>
    </citation>
    <scope>NUCLEOTIDE SEQUENCE [LARGE SCALE GENOMIC DNA]</scope>
    <source>
        <strain evidence="2">CA040B</strain>
    </source>
</reference>
<evidence type="ECO:0000313" key="1">
    <source>
        <dbReference type="EMBL" id="RKH33491.1"/>
    </source>
</evidence>
<organism evidence="1 2">
    <name type="scientific">Corallococcus sicarius</name>
    <dbReference type="NCBI Taxonomy" id="2316726"/>
    <lineage>
        <taxon>Bacteria</taxon>
        <taxon>Pseudomonadati</taxon>
        <taxon>Myxococcota</taxon>
        <taxon>Myxococcia</taxon>
        <taxon>Myxococcales</taxon>
        <taxon>Cystobacterineae</taxon>
        <taxon>Myxococcaceae</taxon>
        <taxon>Corallococcus</taxon>
    </lineage>
</organism>